<dbReference type="GO" id="GO:0032753">
    <property type="term" value="P:positive regulation of interleukin-4 production"/>
    <property type="evidence" value="ECO:0007669"/>
    <property type="project" value="Ensembl"/>
</dbReference>
<dbReference type="GO" id="GO:0050729">
    <property type="term" value="P:positive regulation of inflammatory response"/>
    <property type="evidence" value="ECO:0007669"/>
    <property type="project" value="Ensembl"/>
</dbReference>
<dbReference type="GO" id="GO:0006606">
    <property type="term" value="P:protein import into nucleus"/>
    <property type="evidence" value="ECO:0007669"/>
    <property type="project" value="Ensembl"/>
</dbReference>
<comment type="subunit">
    <text evidence="15">Forms a 1:1:1 heterotrimeric complex with its primary high-affinity receptor IL1RL1 and the coreceptor IL1RAP. Interacts with cargo receptor TMED10; the interaction mediates the translocation from the cytoplasm into the ERGIC (endoplasmic reticulum-Golgi intermediate compartment) and thereby secretion.</text>
</comment>
<dbReference type="GO" id="GO:0032436">
    <property type="term" value="P:positive regulation of proteasomal ubiquitin-dependent protein catabolic process"/>
    <property type="evidence" value="ECO:0007669"/>
    <property type="project" value="Ensembl"/>
</dbReference>
<dbReference type="GO" id="GO:0000122">
    <property type="term" value="P:negative regulation of transcription by RNA polymerase II"/>
    <property type="evidence" value="ECO:0007669"/>
    <property type="project" value="Ensembl"/>
</dbReference>
<dbReference type="GO" id="GO:0140367">
    <property type="term" value="P:antibacterial innate immune response"/>
    <property type="evidence" value="ECO:0007669"/>
    <property type="project" value="Ensembl"/>
</dbReference>
<evidence type="ECO:0000256" key="11">
    <source>
        <dbReference type="ARBA" id="ARBA00023163"/>
    </source>
</evidence>
<evidence type="ECO:0000256" key="9">
    <source>
        <dbReference type="ARBA" id="ARBA00022514"/>
    </source>
</evidence>
<comment type="similarity">
    <text evidence="5">Belongs to the IL-1 family. Highly divergent.</text>
</comment>
<evidence type="ECO:0000256" key="3">
    <source>
        <dbReference type="ARBA" id="ARBA00004398"/>
    </source>
</evidence>
<gene>
    <name evidence="18 19" type="primary">Il33</name>
</gene>
<name>A0A6P5P201_MUSCR</name>
<dbReference type="GO" id="GO:0106015">
    <property type="term" value="P:negative regulation of inflammatory response to wounding"/>
    <property type="evidence" value="ECO:0007669"/>
    <property type="project" value="Ensembl"/>
</dbReference>
<evidence type="ECO:0000256" key="15">
    <source>
        <dbReference type="ARBA" id="ARBA00046367"/>
    </source>
</evidence>
<proteinExistence type="inferred from homology"/>
<dbReference type="GO" id="GO:0002826">
    <property type="term" value="P:negative regulation of T-helper 1 type immune response"/>
    <property type="evidence" value="ECO:0007669"/>
    <property type="project" value="Ensembl"/>
</dbReference>
<evidence type="ECO:0000313" key="19">
    <source>
        <dbReference type="RefSeq" id="XP_029328679.1"/>
    </source>
</evidence>
<evidence type="ECO:0000313" key="18">
    <source>
        <dbReference type="RefSeq" id="XP_021007688.1"/>
    </source>
</evidence>
<dbReference type="GO" id="GO:0045944">
    <property type="term" value="P:positive regulation of transcription by RNA polymerase II"/>
    <property type="evidence" value="ECO:0007669"/>
    <property type="project" value="Ensembl"/>
</dbReference>
<dbReference type="GO" id="GO:0061518">
    <property type="term" value="P:microglial cell proliferation"/>
    <property type="evidence" value="ECO:0007669"/>
    <property type="project" value="Ensembl"/>
</dbReference>
<dbReference type="Proteomes" id="UP000515126">
    <property type="component" value="Chromosome 19"/>
</dbReference>
<dbReference type="GO" id="GO:0045348">
    <property type="term" value="P:positive regulation of MHC class II biosynthetic process"/>
    <property type="evidence" value="ECO:0007669"/>
    <property type="project" value="Ensembl"/>
</dbReference>
<dbReference type="GO" id="GO:0032760">
    <property type="term" value="P:positive regulation of tumor necrosis factor production"/>
    <property type="evidence" value="ECO:0007669"/>
    <property type="project" value="Ensembl"/>
</dbReference>
<dbReference type="GO" id="GO:0005615">
    <property type="term" value="C:extracellular space"/>
    <property type="evidence" value="ECO:0007669"/>
    <property type="project" value="UniProtKB-KW"/>
</dbReference>
<keyword evidence="13" id="KW-0968">Cytoplasmic vesicle</keyword>
<keyword evidence="7" id="KW-0158">Chromosome</keyword>
<dbReference type="GO" id="GO:0002638">
    <property type="term" value="P:negative regulation of immunoglobulin production"/>
    <property type="evidence" value="ECO:0007669"/>
    <property type="project" value="Ensembl"/>
</dbReference>
<evidence type="ECO:0000259" key="16">
    <source>
        <dbReference type="Pfam" id="PF15095"/>
    </source>
</evidence>
<dbReference type="GO" id="GO:0005694">
    <property type="term" value="C:chromosome"/>
    <property type="evidence" value="ECO:0007669"/>
    <property type="project" value="UniProtKB-SubCell"/>
</dbReference>
<dbReference type="GO" id="GO:0090594">
    <property type="term" value="P:inflammatory response to wounding"/>
    <property type="evidence" value="ECO:0007669"/>
    <property type="project" value="Ensembl"/>
</dbReference>
<dbReference type="GO" id="GO:0032755">
    <property type="term" value="P:positive regulation of interleukin-6 production"/>
    <property type="evidence" value="ECO:0007669"/>
    <property type="project" value="Ensembl"/>
</dbReference>
<evidence type="ECO:0000256" key="4">
    <source>
        <dbReference type="ARBA" id="ARBA00004613"/>
    </source>
</evidence>
<evidence type="ECO:0000256" key="12">
    <source>
        <dbReference type="ARBA" id="ARBA00023242"/>
    </source>
</evidence>
<dbReference type="GO" id="GO:0010560">
    <property type="term" value="P:positive regulation of glycoprotein biosynthetic process"/>
    <property type="evidence" value="ECO:0007669"/>
    <property type="project" value="Ensembl"/>
</dbReference>
<dbReference type="CDD" id="cd23299">
    <property type="entry name" value="beta-trefoil_IL33"/>
    <property type="match status" value="1"/>
</dbReference>
<dbReference type="GO" id="GO:0043032">
    <property type="term" value="P:positive regulation of macrophage activation"/>
    <property type="evidence" value="ECO:0007669"/>
    <property type="project" value="Ensembl"/>
</dbReference>
<organism evidence="17 18">
    <name type="scientific">Mus caroli</name>
    <name type="common">Ryukyu mouse</name>
    <name type="synonym">Ricefield mouse</name>
    <dbReference type="NCBI Taxonomy" id="10089"/>
    <lineage>
        <taxon>Eukaryota</taxon>
        <taxon>Metazoa</taxon>
        <taxon>Chordata</taxon>
        <taxon>Craniata</taxon>
        <taxon>Vertebrata</taxon>
        <taxon>Euteleostomi</taxon>
        <taxon>Mammalia</taxon>
        <taxon>Eutheria</taxon>
        <taxon>Euarchontoglires</taxon>
        <taxon>Glires</taxon>
        <taxon>Rodentia</taxon>
        <taxon>Myomorpha</taxon>
        <taxon>Muroidea</taxon>
        <taxon>Muridae</taxon>
        <taxon>Murinae</taxon>
        <taxon>Mus</taxon>
        <taxon>Mus</taxon>
    </lineage>
</organism>
<dbReference type="GO" id="GO:0097191">
    <property type="term" value="P:extrinsic apoptotic signaling pathway"/>
    <property type="evidence" value="ECO:0007669"/>
    <property type="project" value="Ensembl"/>
</dbReference>
<evidence type="ECO:0000256" key="2">
    <source>
        <dbReference type="ARBA" id="ARBA00004286"/>
    </source>
</evidence>
<dbReference type="InterPro" id="IPR026145">
    <property type="entry name" value="IL-33"/>
</dbReference>
<dbReference type="GO" id="GO:0005125">
    <property type="term" value="F:cytokine activity"/>
    <property type="evidence" value="ECO:0007669"/>
    <property type="project" value="UniProtKB-KW"/>
</dbReference>
<dbReference type="GO" id="GO:0051607">
    <property type="term" value="P:defense response to virus"/>
    <property type="evidence" value="ECO:0007669"/>
    <property type="project" value="Ensembl"/>
</dbReference>
<dbReference type="GO" id="GO:0045345">
    <property type="term" value="P:positive regulation of MHC class I biosynthetic process"/>
    <property type="evidence" value="ECO:0007669"/>
    <property type="project" value="Ensembl"/>
</dbReference>
<dbReference type="GO" id="GO:0032689">
    <property type="term" value="P:negative regulation of type II interferon production"/>
    <property type="evidence" value="ECO:0007669"/>
    <property type="project" value="Ensembl"/>
</dbReference>
<dbReference type="CTD" id="90865"/>
<keyword evidence="12" id="KW-0539">Nucleus</keyword>
<sequence>MRPRMKYSNSKVSPAKFSSTAGEALVPPCKIRRSQQKTKEICHVYCMRLRSGLTIRKETGYFRKEPTKRYSLKSGIKHEQNFSAYPRDSGERSLLGSIQAFTASVDTLSIQGTSLLTQSRASLSTYNDQSVSFVLENGCYVINVDDSGKDQEQDQVLLRYYESSFPASQSGDSVDGKKLMVNMSPIKDTDIWLHANDKDYSVELQKGDVSPPEQAFFVLHKKSSDFVSFECKNLPGTYIGVKDNQLALVEEKDESRNNIMFKLSKI</sequence>
<dbReference type="Pfam" id="PF15095">
    <property type="entry name" value="IL33_bt"/>
    <property type="match status" value="1"/>
</dbReference>
<dbReference type="GO" id="GO:0038172">
    <property type="term" value="P:interleukin-33-mediated signaling pathway"/>
    <property type="evidence" value="ECO:0007669"/>
    <property type="project" value="Ensembl"/>
</dbReference>
<evidence type="ECO:0000256" key="10">
    <source>
        <dbReference type="ARBA" id="ARBA00022525"/>
    </source>
</evidence>
<comment type="function">
    <text evidence="14">In quiescent endothelia the uncleaved form is constitutively and abundantly expressed, and acts as a chromatin-associated nuclear factor with transcriptional repressor properties, it may sequester nuclear NF-kappaB/RELA, lowering expression of its targets. This form is rapidely lost upon angiogenic or pro-inflammatory activation.</text>
</comment>
<evidence type="ECO:0000256" key="6">
    <source>
        <dbReference type="ARBA" id="ARBA00016804"/>
    </source>
</evidence>
<dbReference type="GO" id="GO:0032754">
    <property type="term" value="P:positive regulation of interleukin-5 production"/>
    <property type="evidence" value="ECO:0007669"/>
    <property type="project" value="Ensembl"/>
</dbReference>
<dbReference type="GO" id="GO:0032736">
    <property type="term" value="P:positive regulation of interleukin-13 production"/>
    <property type="evidence" value="ECO:0007669"/>
    <property type="project" value="Ensembl"/>
</dbReference>
<dbReference type="GO" id="GO:0002112">
    <property type="term" value="F:interleukin-33 receptor binding"/>
    <property type="evidence" value="ECO:0007669"/>
    <property type="project" value="Ensembl"/>
</dbReference>
<evidence type="ECO:0000313" key="17">
    <source>
        <dbReference type="Proteomes" id="UP000515126"/>
    </source>
</evidence>
<keyword evidence="10" id="KW-0964">Secreted</keyword>
<dbReference type="GO" id="GO:0010467">
    <property type="term" value="P:gene expression"/>
    <property type="evidence" value="ECO:0007669"/>
    <property type="project" value="Ensembl"/>
</dbReference>
<dbReference type="PANTHER" id="PTHR21114:SF0">
    <property type="entry name" value="INTERLEUKIN-33"/>
    <property type="match status" value="1"/>
</dbReference>
<dbReference type="GO" id="GO:0042092">
    <property type="term" value="P:type 2 immune response"/>
    <property type="evidence" value="ECO:0007669"/>
    <property type="project" value="Ensembl"/>
</dbReference>
<dbReference type="GO" id="GO:0005654">
    <property type="term" value="C:nucleoplasm"/>
    <property type="evidence" value="ECO:0007669"/>
    <property type="project" value="Ensembl"/>
</dbReference>
<keyword evidence="17" id="KW-1185">Reference proteome</keyword>
<dbReference type="KEGG" id="mcal:110285692"/>
<dbReference type="InterPro" id="IPR053902">
    <property type="entry name" value="IL33_C"/>
</dbReference>
<dbReference type="GeneID" id="110285692"/>
<dbReference type="AlphaFoldDB" id="A0A6P5P201"/>
<dbReference type="GO" id="GO:0051897">
    <property type="term" value="P:positive regulation of phosphatidylinositol 3-kinase/protein kinase B signal transduction"/>
    <property type="evidence" value="ECO:0007669"/>
    <property type="project" value="Ensembl"/>
</dbReference>
<evidence type="ECO:0000256" key="14">
    <source>
        <dbReference type="ARBA" id="ARBA00045203"/>
    </source>
</evidence>
<dbReference type="Gene3D" id="2.80.10.50">
    <property type="match status" value="1"/>
</dbReference>
<dbReference type="PANTHER" id="PTHR21114">
    <property type="entry name" value="DVS27 PROTEIN"/>
    <property type="match status" value="1"/>
</dbReference>
<reference evidence="18 19" key="1">
    <citation type="submission" date="2025-04" db="UniProtKB">
        <authorList>
            <consortium name="RefSeq"/>
        </authorList>
    </citation>
    <scope>IDENTIFICATION</scope>
</reference>
<dbReference type="GO" id="GO:0043491">
    <property type="term" value="P:phosphatidylinositol 3-kinase/protein kinase B signal transduction"/>
    <property type="evidence" value="ECO:0007669"/>
    <property type="project" value="Ensembl"/>
</dbReference>
<dbReference type="GO" id="GO:0010186">
    <property type="term" value="P:positive regulation of cellular defense response"/>
    <property type="evidence" value="ECO:0007669"/>
    <property type="project" value="Ensembl"/>
</dbReference>
<dbReference type="GO" id="GO:0002639">
    <property type="term" value="P:positive regulation of immunoglobulin production"/>
    <property type="evidence" value="ECO:0007669"/>
    <property type="project" value="Ensembl"/>
</dbReference>
<keyword evidence="8" id="KW-0963">Cytoplasm</keyword>
<dbReference type="GO" id="GO:0002282">
    <property type="term" value="P:microglial cell activation involved in immune response"/>
    <property type="evidence" value="ECO:0007669"/>
    <property type="project" value="Ensembl"/>
</dbReference>
<dbReference type="GO" id="GO:0002686">
    <property type="term" value="P:negative regulation of leukocyte migration"/>
    <property type="evidence" value="ECO:0007669"/>
    <property type="project" value="Ensembl"/>
</dbReference>
<dbReference type="FunFam" id="2.80.10.50:FF:000052">
    <property type="entry name" value="Interleukin 33"/>
    <property type="match status" value="1"/>
</dbReference>
<keyword evidence="9" id="KW-0202">Cytokine</keyword>
<evidence type="ECO:0000256" key="8">
    <source>
        <dbReference type="ARBA" id="ARBA00022490"/>
    </source>
</evidence>
<comment type="subcellular location">
    <subcellularLocation>
        <location evidence="2">Chromosome</location>
    </subcellularLocation>
    <subcellularLocation>
        <location evidence="3">Cytoplasmic vesicle</location>
        <location evidence="3">Secretory vesicle</location>
    </subcellularLocation>
    <subcellularLocation>
        <location evidence="1">Nucleus</location>
    </subcellularLocation>
    <subcellularLocation>
        <location evidence="4">Secreted</location>
    </subcellularLocation>
</comment>
<dbReference type="GO" id="GO:0030133">
    <property type="term" value="C:transport vesicle"/>
    <property type="evidence" value="ECO:0007669"/>
    <property type="project" value="UniProtKB-SubCell"/>
</dbReference>
<evidence type="ECO:0000256" key="7">
    <source>
        <dbReference type="ARBA" id="ARBA00022454"/>
    </source>
</evidence>
<feature type="domain" description="Interleukin 33 C-terminal" evidence="16">
    <location>
        <begin position="112"/>
        <end position="264"/>
    </location>
</feature>
<evidence type="ECO:0000256" key="5">
    <source>
        <dbReference type="ARBA" id="ARBA00007933"/>
    </source>
</evidence>
<dbReference type="RefSeq" id="XP_021007688.1">
    <property type="nucleotide sequence ID" value="XM_021152029.2"/>
</dbReference>
<keyword evidence="11" id="KW-0804">Transcription</keyword>
<dbReference type="RefSeq" id="XP_029328679.1">
    <property type="nucleotide sequence ID" value="XM_029472819.1"/>
</dbReference>
<dbReference type="GO" id="GO:0032722">
    <property type="term" value="P:positive regulation of chemokine production"/>
    <property type="evidence" value="ECO:0007669"/>
    <property type="project" value="Ensembl"/>
</dbReference>
<evidence type="ECO:0000256" key="1">
    <source>
        <dbReference type="ARBA" id="ARBA00004123"/>
    </source>
</evidence>
<protein>
    <recommendedName>
        <fullName evidence="6">Interleukin-33</fullName>
    </recommendedName>
</protein>
<accession>A0A6P5P201</accession>
<evidence type="ECO:0000256" key="13">
    <source>
        <dbReference type="ARBA" id="ARBA00023329"/>
    </source>
</evidence>
<dbReference type="GO" id="GO:0030225">
    <property type="term" value="P:macrophage differentiation"/>
    <property type="evidence" value="ECO:0007669"/>
    <property type="project" value="Ensembl"/>
</dbReference>
<dbReference type="GO" id="GO:1900017">
    <property type="term" value="P:positive regulation of cytokine production involved in inflammatory response"/>
    <property type="evidence" value="ECO:0007669"/>
    <property type="project" value="Ensembl"/>
</dbReference>
<dbReference type="GO" id="GO:0120042">
    <property type="term" value="P:negative regulation of macrophage proliferation"/>
    <property type="evidence" value="ECO:0007669"/>
    <property type="project" value="Ensembl"/>
</dbReference>
<dbReference type="GO" id="GO:0002830">
    <property type="term" value="P:positive regulation of type 2 immune response"/>
    <property type="evidence" value="ECO:0007669"/>
    <property type="project" value="Ensembl"/>
</dbReference>